<dbReference type="Proteomes" id="UP001159427">
    <property type="component" value="Unassembled WGS sequence"/>
</dbReference>
<evidence type="ECO:0000313" key="2">
    <source>
        <dbReference type="EMBL" id="CAH3019781.1"/>
    </source>
</evidence>
<reference evidence="2 3" key="1">
    <citation type="submission" date="2022-05" db="EMBL/GenBank/DDBJ databases">
        <authorList>
            <consortium name="Genoscope - CEA"/>
            <person name="William W."/>
        </authorList>
    </citation>
    <scope>NUCLEOTIDE SEQUENCE [LARGE SCALE GENOMIC DNA]</scope>
</reference>
<organism evidence="2 3">
    <name type="scientific">Porites evermanni</name>
    <dbReference type="NCBI Taxonomy" id="104178"/>
    <lineage>
        <taxon>Eukaryota</taxon>
        <taxon>Metazoa</taxon>
        <taxon>Cnidaria</taxon>
        <taxon>Anthozoa</taxon>
        <taxon>Hexacorallia</taxon>
        <taxon>Scleractinia</taxon>
        <taxon>Fungiina</taxon>
        <taxon>Poritidae</taxon>
        <taxon>Porites</taxon>
    </lineage>
</organism>
<proteinExistence type="predicted"/>
<comment type="caution">
    <text evidence="2">The sequence shown here is derived from an EMBL/GenBank/DDBJ whole genome shotgun (WGS) entry which is preliminary data.</text>
</comment>
<evidence type="ECO:0000256" key="1">
    <source>
        <dbReference type="SAM" id="MobiDB-lite"/>
    </source>
</evidence>
<dbReference type="EMBL" id="CALNXI010000126">
    <property type="protein sequence ID" value="CAH3019781.1"/>
    <property type="molecule type" value="Genomic_DNA"/>
</dbReference>
<keyword evidence="3" id="KW-1185">Reference proteome</keyword>
<sequence>MLCYPSVSRKIVALKQQINFRKIVLLQEHVTEPSAKRGRAQGGQEDPVMQNPQLLVGKRVVHYFQEDGTRQGYFGVVIGVTLKHYTISRSFLNILREHTTKTQASGKVINASIGVTNGHVVLSRYANMEESSSGLDDGFQGDFHGRYDDSSKKPAFETFFEFADNSSLDNSERAHSSVTVPRKQLVEGGNRELSGQPQKEVTKKANEQLIESSSEEPGGKPQEEAAEEPNDEDARVKLKENLSEIFEELAKYVGMANKEIVEIAEMNKVLDLFFQGKRQAEGCSSERKVIRHNVEGGVLFVVYGYMKFSLQESFLQILDHNCHAFCELVEGRFKKVYSKCSKNWHVPVKGEKQYKYLDILLSNILKRHADDDKCIAGHVQVSATNLQSLAPTIAMRETPATKDLVEPKLSRFKSKK</sequence>
<feature type="non-terminal residue" evidence="2">
    <location>
        <position position="416"/>
    </location>
</feature>
<feature type="region of interest" description="Disordered" evidence="1">
    <location>
        <begin position="170"/>
        <end position="234"/>
    </location>
</feature>
<evidence type="ECO:0000313" key="3">
    <source>
        <dbReference type="Proteomes" id="UP001159427"/>
    </source>
</evidence>
<accession>A0ABN8LR66</accession>
<gene>
    <name evidence="2" type="ORF">PEVE_00004220</name>
</gene>
<protein>
    <submittedName>
        <fullName evidence="2">Uncharacterized protein</fullName>
    </submittedName>
</protein>
<name>A0ABN8LR66_9CNID</name>